<dbReference type="AlphaFoldDB" id="A0A9D4J7M6"/>
<evidence type="ECO:0000313" key="2">
    <source>
        <dbReference type="Proteomes" id="UP000828390"/>
    </source>
</evidence>
<gene>
    <name evidence="1" type="ORF">DPMN_152764</name>
</gene>
<accession>A0A9D4J7M6</accession>
<sequence>MNADTLNMETIFYTQQLSVSDDSKKDDNRPLLVRWYVLPTKNDDVYALQGSVDIAVRQTGLLHDPDESRM</sequence>
<proteinExistence type="predicted"/>
<reference evidence="1" key="2">
    <citation type="submission" date="2020-11" db="EMBL/GenBank/DDBJ databases">
        <authorList>
            <person name="McCartney M.A."/>
            <person name="Auch B."/>
            <person name="Kono T."/>
            <person name="Mallez S."/>
            <person name="Becker A."/>
            <person name="Gohl D.M."/>
            <person name="Silverstein K.A.T."/>
            <person name="Koren S."/>
            <person name="Bechman K.B."/>
            <person name="Herman A."/>
            <person name="Abrahante J.E."/>
            <person name="Garbe J."/>
        </authorList>
    </citation>
    <scope>NUCLEOTIDE SEQUENCE</scope>
    <source>
        <strain evidence="1">Duluth1</strain>
        <tissue evidence="1">Whole animal</tissue>
    </source>
</reference>
<keyword evidence="2" id="KW-1185">Reference proteome</keyword>
<organism evidence="1 2">
    <name type="scientific">Dreissena polymorpha</name>
    <name type="common">Zebra mussel</name>
    <name type="synonym">Mytilus polymorpha</name>
    <dbReference type="NCBI Taxonomy" id="45954"/>
    <lineage>
        <taxon>Eukaryota</taxon>
        <taxon>Metazoa</taxon>
        <taxon>Spiralia</taxon>
        <taxon>Lophotrochozoa</taxon>
        <taxon>Mollusca</taxon>
        <taxon>Bivalvia</taxon>
        <taxon>Autobranchia</taxon>
        <taxon>Heteroconchia</taxon>
        <taxon>Euheterodonta</taxon>
        <taxon>Imparidentia</taxon>
        <taxon>Neoheterodontei</taxon>
        <taxon>Myida</taxon>
        <taxon>Dreissenoidea</taxon>
        <taxon>Dreissenidae</taxon>
        <taxon>Dreissena</taxon>
    </lineage>
</organism>
<comment type="caution">
    <text evidence="1">The sequence shown here is derived from an EMBL/GenBank/DDBJ whole genome shotgun (WGS) entry which is preliminary data.</text>
</comment>
<evidence type="ECO:0000313" key="1">
    <source>
        <dbReference type="EMBL" id="KAH3799159.1"/>
    </source>
</evidence>
<name>A0A9D4J7M6_DREPO</name>
<dbReference type="Proteomes" id="UP000828390">
    <property type="component" value="Unassembled WGS sequence"/>
</dbReference>
<reference evidence="1" key="1">
    <citation type="journal article" date="2019" name="bioRxiv">
        <title>The Genome of the Zebra Mussel, Dreissena polymorpha: A Resource for Invasive Species Research.</title>
        <authorList>
            <person name="McCartney M.A."/>
            <person name="Auch B."/>
            <person name="Kono T."/>
            <person name="Mallez S."/>
            <person name="Zhang Y."/>
            <person name="Obille A."/>
            <person name="Becker A."/>
            <person name="Abrahante J.E."/>
            <person name="Garbe J."/>
            <person name="Badalamenti J.P."/>
            <person name="Herman A."/>
            <person name="Mangelson H."/>
            <person name="Liachko I."/>
            <person name="Sullivan S."/>
            <person name="Sone E.D."/>
            <person name="Koren S."/>
            <person name="Silverstein K.A.T."/>
            <person name="Beckman K.B."/>
            <person name="Gohl D.M."/>
        </authorList>
    </citation>
    <scope>NUCLEOTIDE SEQUENCE</scope>
    <source>
        <strain evidence="1">Duluth1</strain>
        <tissue evidence="1">Whole animal</tissue>
    </source>
</reference>
<protein>
    <submittedName>
        <fullName evidence="1">Uncharacterized protein</fullName>
    </submittedName>
</protein>
<dbReference type="EMBL" id="JAIWYP010000007">
    <property type="protein sequence ID" value="KAH3799159.1"/>
    <property type="molecule type" value="Genomic_DNA"/>
</dbReference>